<keyword evidence="3" id="KW-1185">Reference proteome</keyword>
<keyword evidence="1" id="KW-1133">Transmembrane helix</keyword>
<dbReference type="Proteomes" id="UP000094112">
    <property type="component" value="Unassembled WGS sequence"/>
</dbReference>
<accession>A0A1E3NY80</accession>
<evidence type="ECO:0000313" key="3">
    <source>
        <dbReference type="Proteomes" id="UP000094112"/>
    </source>
</evidence>
<feature type="non-terminal residue" evidence="2">
    <location>
        <position position="98"/>
    </location>
</feature>
<dbReference type="PANTHER" id="PTHR28187">
    <property type="entry name" value="PROTEIN RCR1-RELATED"/>
    <property type="match status" value="1"/>
</dbReference>
<sequence>SSSSWVWGRWILFVLFIVAILCVVLAAIRINKRRGQEGREPIRGTAWITPPSYVQSQHQTNTQQPFVPPYSEQANDNDAGYYDNQGVFHPNLKAQEAA</sequence>
<feature type="non-terminal residue" evidence="2">
    <location>
        <position position="1"/>
    </location>
</feature>
<dbReference type="GO" id="GO:0016192">
    <property type="term" value="P:vesicle-mediated transport"/>
    <property type="evidence" value="ECO:0007669"/>
    <property type="project" value="TreeGrafter"/>
</dbReference>
<dbReference type="AlphaFoldDB" id="A0A1E3NY80"/>
<dbReference type="OrthoDB" id="3980689at2759"/>
<evidence type="ECO:0000313" key="2">
    <source>
        <dbReference type="EMBL" id="ODQ58126.1"/>
    </source>
</evidence>
<feature type="transmembrane region" description="Helical" evidence="1">
    <location>
        <begin position="6"/>
        <end position="28"/>
    </location>
</feature>
<dbReference type="GeneID" id="30198070"/>
<dbReference type="EMBL" id="KV454212">
    <property type="protein sequence ID" value="ODQ58126.1"/>
    <property type="molecule type" value="Genomic_DNA"/>
</dbReference>
<dbReference type="RefSeq" id="XP_019037333.1">
    <property type="nucleotide sequence ID" value="XM_019180824.1"/>
</dbReference>
<name>A0A1E3NY80_WICAA</name>
<organism evidence="2 3">
    <name type="scientific">Wickerhamomyces anomalus (strain ATCC 58044 / CBS 1984 / NCYC 433 / NRRL Y-366-8)</name>
    <name type="common">Yeast</name>
    <name type="synonym">Hansenula anomala</name>
    <dbReference type="NCBI Taxonomy" id="683960"/>
    <lineage>
        <taxon>Eukaryota</taxon>
        <taxon>Fungi</taxon>
        <taxon>Dikarya</taxon>
        <taxon>Ascomycota</taxon>
        <taxon>Saccharomycotina</taxon>
        <taxon>Saccharomycetes</taxon>
        <taxon>Phaffomycetales</taxon>
        <taxon>Wickerhamomycetaceae</taxon>
        <taxon>Wickerhamomyces</taxon>
    </lineage>
</organism>
<dbReference type="InterPro" id="IPR020999">
    <property type="entry name" value="Chitin_synth_reg_RCR"/>
</dbReference>
<evidence type="ECO:0000256" key="1">
    <source>
        <dbReference type="SAM" id="Phobius"/>
    </source>
</evidence>
<keyword evidence="1" id="KW-0812">Transmembrane</keyword>
<keyword evidence="1" id="KW-0472">Membrane</keyword>
<dbReference type="PANTHER" id="PTHR28187:SF1">
    <property type="entry name" value="PROTEIN RCR1-RELATED"/>
    <property type="match status" value="1"/>
</dbReference>
<proteinExistence type="predicted"/>
<reference evidence="2 3" key="1">
    <citation type="journal article" date="2016" name="Proc. Natl. Acad. Sci. U.S.A.">
        <title>Comparative genomics of biotechnologically important yeasts.</title>
        <authorList>
            <person name="Riley R."/>
            <person name="Haridas S."/>
            <person name="Wolfe K.H."/>
            <person name="Lopes M.R."/>
            <person name="Hittinger C.T."/>
            <person name="Goeker M."/>
            <person name="Salamov A.A."/>
            <person name="Wisecaver J.H."/>
            <person name="Long T.M."/>
            <person name="Calvey C.H."/>
            <person name="Aerts A.L."/>
            <person name="Barry K.W."/>
            <person name="Choi C."/>
            <person name="Clum A."/>
            <person name="Coughlan A.Y."/>
            <person name="Deshpande S."/>
            <person name="Douglass A.P."/>
            <person name="Hanson S.J."/>
            <person name="Klenk H.-P."/>
            <person name="LaButti K.M."/>
            <person name="Lapidus A."/>
            <person name="Lindquist E.A."/>
            <person name="Lipzen A.M."/>
            <person name="Meier-Kolthoff J.P."/>
            <person name="Ohm R.A."/>
            <person name="Otillar R.P."/>
            <person name="Pangilinan J.L."/>
            <person name="Peng Y."/>
            <person name="Rokas A."/>
            <person name="Rosa C.A."/>
            <person name="Scheuner C."/>
            <person name="Sibirny A.A."/>
            <person name="Slot J.C."/>
            <person name="Stielow J.B."/>
            <person name="Sun H."/>
            <person name="Kurtzman C.P."/>
            <person name="Blackwell M."/>
            <person name="Grigoriev I.V."/>
            <person name="Jeffries T.W."/>
        </authorList>
    </citation>
    <scope>NUCLEOTIDE SEQUENCE [LARGE SCALE GENOMIC DNA]</scope>
    <source>
        <strain evidence="3">ATCC 58044 / CBS 1984 / NCYC 433 / NRRL Y-366-8</strain>
    </source>
</reference>
<gene>
    <name evidence="2" type="ORF">WICANDRAFT_19313</name>
</gene>
<dbReference type="Pfam" id="PF12273">
    <property type="entry name" value="RCR"/>
    <property type="match status" value="1"/>
</dbReference>
<protein>
    <submittedName>
        <fullName evidence="2">Uncharacterized protein</fullName>
    </submittedName>
</protein>